<dbReference type="GO" id="GO:0005737">
    <property type="term" value="C:cytoplasm"/>
    <property type="evidence" value="ECO:0007669"/>
    <property type="project" value="UniProtKB-SubCell"/>
</dbReference>
<reference evidence="21 22" key="1">
    <citation type="submission" date="2016-08" db="EMBL/GenBank/DDBJ databases">
        <title>Whole genome shotgun sequence of Pichia membranifaciens KS47-1.</title>
        <authorList>
            <person name="Konishi M."/>
            <person name="Ishida M."/>
            <person name="Arakawa T."/>
            <person name="Kato Y."/>
            <person name="Horiuchi J."/>
        </authorList>
    </citation>
    <scope>NUCLEOTIDE SEQUENCE [LARGE SCALE GENOMIC DNA]</scope>
    <source>
        <strain evidence="21 22">KS47-1</strain>
    </source>
</reference>
<comment type="function">
    <text evidence="3">Multifunctional enzyme acting as 1,4-alpha-D-glucan:1,4-alpha-D-glucan 4-alpha-D-glycosyltransferase and amylo-1,6-glucosidase in glycogen degradation.</text>
</comment>
<evidence type="ECO:0000259" key="20">
    <source>
        <dbReference type="Pfam" id="PF14702"/>
    </source>
</evidence>
<evidence type="ECO:0000256" key="6">
    <source>
        <dbReference type="ARBA" id="ARBA00012778"/>
    </source>
</evidence>
<dbReference type="InterPro" id="IPR010401">
    <property type="entry name" value="AGL/Gdb1"/>
</dbReference>
<sequence length="1537" mass="175310">MTKIVLLRIGDSGEPIVPNMSGGVLTFPACPPDLNGPVGEPLFILRFYIVSGSKICNNGKIWTNVVSGANETFNRASFSPTEIRTSIYRDVMVDISIYQPGAYSYYITFNELSDDELEVDKKSGSYHFVVPPSLFINGQYLTFNSVTLQSVCSKWVGNDFDKDWIPLFEDIKNKGYNMIHFTPLQKRGESNSPYSIYDQLEFDEAIFPGGEEDVSRMVKILEKDYGILSMTDIVFNHTANNSVWIRNHPDVGYNEETAPHLIAAMELDSLLLHFSENMRQHGYDTIIRDEAALARILDGIKIHVLGQLKLWQFYIVNTNEHVLKLEDYWKNEVDKLPGKIDVPANVSSDLKKLASFTVEKCKVKDFNILGHRYDNKLDIAKFSKLLSSLYGAESDFNSVIKENALKLLDEINLPLYHTYDSDNDTICSQLYNRIKYLRIDEHGPKLGEVTTENPLIEPYFTRFVDANGKHWSLANNGWIWGGNPLVDFASNQLKSYLLREVIVWGDCVKLRYGSKPEDSPYLWERMLSYSKQSAKLFDGFRIDNCHSTPIHVGTAMLDAARGVNPNLYVAAELFTGSEEYDILYVQELGISSLIREAMQAPSVAELSRLCHKHGGRPIGSFRWLPLDCISYPAHPMEYEKRCLEDIQCKSEIPIPELVTSLEPHALFMDCTHDNEMPAQKRTVEDTLPTAALVSFCSCANGTTMGFDEGYPELLDIVNEKRKYTYGKNMGISRVKKLLSDIRHEIANQSVDDIEKNEMYVHHENEFITIHRLNAKTGRGYLLVARTKFFQDGDQQLTPIVLHGVKAKPQFSYAFVSKQDSLEDEKDDGYIHPLNTELVELEQLSCSFDYDSLSTTISVPGFFPQGSIAVVATETIGCNEELDDYVRTGAIEAAKNLSLVDINAIMYRCDAEERDATNGQSGVYSIPNYGNLVYAGIQGWISILRTVIERNDLAHPLAEHLRQGKWALDYVTNRLRAYENENNSIHEFRVWLDSRFSRIKDAPNFLIPRFFALIVGVAYEALRFTALKHMTKSIQHSTVFIQSLSMVSVEMVGLMNTASIHPFKKIPSLAAGLPHFSYDFMRCWGRDVFISSRGLLLSTGRYDVARDHILCFAKTLKHGLIPNLLGSGKDPRYNARDAAWFFLQFVQDYIQLVPNGKDILQEKVKRRFPLDDTYIPYDDEKAFTVESTLEDVIYEILSRHAKGIKFREANAGTQIDSQMKDEGFNIEIFVDWENGLVFGGNEWNCGTWMDKMGESVRAGNKGYPGTPRNGAAIEINGLLKSAIRFVIELHERNLFKYDSVVNQHGNTITFKQWDSLLMDNFEKCFYIPENEEEDGDYIINSKIVHRRGIYKDLFRNSKEYEDYQLRGNFPIAYNVAPELFKKSHALTAIIVTDKVLKGPLGIKTLDPSDLEYRPYYHNSVDSDDFATAKGRNYHQGPEWVWLAGYFIRAFAKLHFQEVDRCSIDRCVPSAYLQQLLWKRMAEHKKHFWHSQWAGLTELTNKDGDICNDSSPTQAWSAACLLDIYLDAWSEYGCRDITW</sequence>
<feature type="domain" description="Glycogen debranching enzyme C-terminal" evidence="17">
    <location>
        <begin position="1062"/>
        <end position="1520"/>
    </location>
</feature>
<dbReference type="FunFam" id="1.50.10.10:FF:000039">
    <property type="entry name" value="Glycogen debranching enzyme Gdb1, putative"/>
    <property type="match status" value="1"/>
</dbReference>
<evidence type="ECO:0000256" key="3">
    <source>
        <dbReference type="ARBA" id="ARBA00003530"/>
    </source>
</evidence>
<gene>
    <name evidence="21" type="ORF">PMKS-003639</name>
</gene>
<dbReference type="GO" id="GO:0005978">
    <property type="term" value="P:glycogen biosynthetic process"/>
    <property type="evidence" value="ECO:0007669"/>
    <property type="project" value="UniProtKB-KW"/>
</dbReference>
<proteinExistence type="inferred from homology"/>
<dbReference type="EMBL" id="BDGI01000160">
    <property type="protein sequence ID" value="GAV30132.1"/>
    <property type="molecule type" value="Genomic_DNA"/>
</dbReference>
<dbReference type="SUPFAM" id="SSF51445">
    <property type="entry name" value="(Trans)glycosidases"/>
    <property type="match status" value="1"/>
</dbReference>
<keyword evidence="22" id="KW-1185">Reference proteome</keyword>
<evidence type="ECO:0000256" key="1">
    <source>
        <dbReference type="ARBA" id="ARBA00000439"/>
    </source>
</evidence>
<dbReference type="Pfam" id="PF14699">
    <property type="entry name" value="hGDE_N"/>
    <property type="match status" value="1"/>
</dbReference>
<evidence type="ECO:0000256" key="9">
    <source>
        <dbReference type="ARBA" id="ARBA00022676"/>
    </source>
</evidence>
<dbReference type="Proteomes" id="UP000186136">
    <property type="component" value="Unassembled WGS sequence"/>
</dbReference>
<evidence type="ECO:0000259" key="17">
    <source>
        <dbReference type="Pfam" id="PF06202"/>
    </source>
</evidence>
<evidence type="ECO:0000259" key="19">
    <source>
        <dbReference type="Pfam" id="PF14701"/>
    </source>
</evidence>
<dbReference type="EC" id="3.2.1.33" evidence="6"/>
<keyword evidence="13" id="KW-0511">Multifunctional enzyme</keyword>
<evidence type="ECO:0000256" key="15">
    <source>
        <dbReference type="ARBA" id="ARBA00025780"/>
    </source>
</evidence>
<feature type="domain" description="Glycogen debranching enzyme glucanotransferase" evidence="19">
    <location>
        <begin position="140"/>
        <end position="568"/>
    </location>
</feature>
<keyword evidence="9" id="KW-0328">Glycosyltransferase</keyword>
<dbReference type="PANTHER" id="PTHR10569">
    <property type="entry name" value="GLYCOGEN DEBRANCHING ENZYME"/>
    <property type="match status" value="1"/>
</dbReference>
<evidence type="ECO:0000256" key="2">
    <source>
        <dbReference type="ARBA" id="ARBA00000927"/>
    </source>
</evidence>
<evidence type="ECO:0000256" key="14">
    <source>
        <dbReference type="ARBA" id="ARBA00023295"/>
    </source>
</evidence>
<dbReference type="SUPFAM" id="SSF48208">
    <property type="entry name" value="Six-hairpin glycosidases"/>
    <property type="match status" value="1"/>
</dbReference>
<evidence type="ECO:0000259" key="18">
    <source>
        <dbReference type="Pfam" id="PF14699"/>
    </source>
</evidence>
<name>A0A1Q2YKS0_9ASCO</name>
<keyword evidence="12" id="KW-0320">Glycogen biosynthesis</keyword>
<comment type="similarity">
    <text evidence="15">Belongs to the glycogen debranching enzyme family.</text>
</comment>
<protein>
    <recommendedName>
        <fullName evidence="7">Glycogen debranching enzyme</fullName>
        <ecNumber evidence="5">2.4.1.25</ecNumber>
        <ecNumber evidence="6">3.2.1.33</ecNumber>
    </recommendedName>
    <alternativeName>
        <fullName evidence="16">Glycogen debrancher</fullName>
    </alternativeName>
</protein>
<keyword evidence="8" id="KW-0963">Cytoplasm</keyword>
<dbReference type="Pfam" id="PF06202">
    <property type="entry name" value="GDE_C"/>
    <property type="match status" value="1"/>
</dbReference>
<evidence type="ECO:0000256" key="10">
    <source>
        <dbReference type="ARBA" id="ARBA00022679"/>
    </source>
</evidence>
<dbReference type="InterPro" id="IPR017853">
    <property type="entry name" value="GH"/>
</dbReference>
<evidence type="ECO:0000256" key="8">
    <source>
        <dbReference type="ARBA" id="ARBA00022490"/>
    </source>
</evidence>
<keyword evidence="14" id="KW-0326">Glycosidase</keyword>
<evidence type="ECO:0000256" key="11">
    <source>
        <dbReference type="ARBA" id="ARBA00022801"/>
    </source>
</evidence>
<dbReference type="NCBIfam" id="TIGR01531">
    <property type="entry name" value="glyc_debranch"/>
    <property type="match status" value="1"/>
</dbReference>
<dbReference type="Pfam" id="PF14701">
    <property type="entry name" value="hDGE_amylase"/>
    <property type="match status" value="1"/>
</dbReference>
<organism evidence="21 22">
    <name type="scientific">Pichia membranifaciens</name>
    <dbReference type="NCBI Taxonomy" id="4926"/>
    <lineage>
        <taxon>Eukaryota</taxon>
        <taxon>Fungi</taxon>
        <taxon>Dikarya</taxon>
        <taxon>Ascomycota</taxon>
        <taxon>Saccharomycotina</taxon>
        <taxon>Pichiomycetes</taxon>
        <taxon>Pichiales</taxon>
        <taxon>Pichiaceae</taxon>
        <taxon>Pichia</taxon>
    </lineage>
</organism>
<dbReference type="Gene3D" id="1.50.10.10">
    <property type="match status" value="1"/>
</dbReference>
<evidence type="ECO:0000313" key="21">
    <source>
        <dbReference type="EMBL" id="GAV30132.1"/>
    </source>
</evidence>
<dbReference type="InterPro" id="IPR006421">
    <property type="entry name" value="Glycogen_debranch_met"/>
</dbReference>
<dbReference type="InterPro" id="IPR032792">
    <property type="entry name" value="AGL_glucanoTrfase"/>
</dbReference>
<comment type="subcellular location">
    <subcellularLocation>
        <location evidence="4">Cytoplasm</location>
    </subcellularLocation>
</comment>
<evidence type="ECO:0000256" key="16">
    <source>
        <dbReference type="ARBA" id="ARBA00031477"/>
    </source>
</evidence>
<evidence type="ECO:0000256" key="4">
    <source>
        <dbReference type="ARBA" id="ARBA00004496"/>
    </source>
</evidence>
<dbReference type="FunFam" id="3.20.20.80:FF:000242">
    <property type="entry name" value="Glycogen debranching enzyme Gdb1, putative"/>
    <property type="match status" value="1"/>
</dbReference>
<dbReference type="Gene3D" id="3.20.20.80">
    <property type="entry name" value="Glycosidases"/>
    <property type="match status" value="2"/>
</dbReference>
<evidence type="ECO:0000256" key="12">
    <source>
        <dbReference type="ARBA" id="ARBA00023056"/>
    </source>
</evidence>
<evidence type="ECO:0000313" key="22">
    <source>
        <dbReference type="Proteomes" id="UP000186136"/>
    </source>
</evidence>
<dbReference type="InterPro" id="IPR032788">
    <property type="entry name" value="AGL_central"/>
</dbReference>
<accession>A0A1Q2YKS0</accession>
<dbReference type="GO" id="GO:0005980">
    <property type="term" value="P:glycogen catabolic process"/>
    <property type="evidence" value="ECO:0007669"/>
    <property type="project" value="InterPro"/>
</dbReference>
<dbReference type="EC" id="2.4.1.25" evidence="5"/>
<keyword evidence="11" id="KW-0378">Hydrolase</keyword>
<dbReference type="InterPro" id="IPR029436">
    <property type="entry name" value="AGL_euk_N"/>
</dbReference>
<dbReference type="InterPro" id="IPR012341">
    <property type="entry name" value="6hp_glycosidase-like_sf"/>
</dbReference>
<comment type="caution">
    <text evidence="21">The sequence shown here is derived from an EMBL/GenBank/DDBJ whole genome shotgun (WGS) entry which is preliminary data.</text>
</comment>
<comment type="catalytic activity">
    <reaction evidence="1">
        <text>Transfers a segment of a (1-&gt;4)-alpha-D-glucan to a new position in an acceptor, which may be glucose or a (1-&gt;4)-alpha-D-glucan.</text>
        <dbReference type="EC" id="2.4.1.25"/>
    </reaction>
</comment>
<feature type="domain" description="Glycogen debranching enzyme central" evidence="20">
    <location>
        <begin position="730"/>
        <end position="974"/>
    </location>
</feature>
<keyword evidence="10" id="KW-0808">Transferase</keyword>
<comment type="catalytic activity">
    <reaction evidence="2">
        <text>Hydrolysis of (1-&gt;6)-alpha-D-glucosidic branch linkages in glycogen phosphorylase limit dextrin.</text>
        <dbReference type="EC" id="3.2.1.33"/>
    </reaction>
</comment>
<dbReference type="Pfam" id="PF14702">
    <property type="entry name" value="hGDE_central"/>
    <property type="match status" value="1"/>
</dbReference>
<dbReference type="CDD" id="cd11327">
    <property type="entry name" value="AmyAc_Glg_debranch_2"/>
    <property type="match status" value="1"/>
</dbReference>
<dbReference type="InterPro" id="IPR008928">
    <property type="entry name" value="6-hairpin_glycosidase_sf"/>
</dbReference>
<evidence type="ECO:0000256" key="5">
    <source>
        <dbReference type="ARBA" id="ARBA00012560"/>
    </source>
</evidence>
<dbReference type="InterPro" id="IPR032790">
    <property type="entry name" value="GDE_C"/>
</dbReference>
<feature type="domain" description="Eukaryotic glycogen debranching enzyme N-terminal" evidence="18">
    <location>
        <begin position="45"/>
        <end position="137"/>
    </location>
</feature>
<evidence type="ECO:0000256" key="7">
    <source>
        <dbReference type="ARBA" id="ARBA00020723"/>
    </source>
</evidence>
<dbReference type="GO" id="GO:0004134">
    <property type="term" value="F:4-alpha-glucanotransferase activity"/>
    <property type="evidence" value="ECO:0007669"/>
    <property type="project" value="UniProtKB-EC"/>
</dbReference>
<dbReference type="GO" id="GO:0004135">
    <property type="term" value="F:amylo-alpha-1,6-glucosidase activity"/>
    <property type="evidence" value="ECO:0007669"/>
    <property type="project" value="UniProtKB-EC"/>
</dbReference>
<dbReference type="OrthoDB" id="10248904at2759"/>
<evidence type="ECO:0000256" key="13">
    <source>
        <dbReference type="ARBA" id="ARBA00023268"/>
    </source>
</evidence>
<dbReference type="PANTHER" id="PTHR10569:SF2">
    <property type="entry name" value="GLYCOGEN DEBRANCHING ENZYME"/>
    <property type="match status" value="1"/>
</dbReference>